<dbReference type="Proteomes" id="UP000708208">
    <property type="component" value="Unassembled WGS sequence"/>
</dbReference>
<evidence type="ECO:0000313" key="2">
    <source>
        <dbReference type="Proteomes" id="UP000708208"/>
    </source>
</evidence>
<reference evidence="1" key="1">
    <citation type="submission" date="2021-06" db="EMBL/GenBank/DDBJ databases">
        <authorList>
            <person name="Hodson N. C."/>
            <person name="Mongue J. A."/>
            <person name="Jaron S. K."/>
        </authorList>
    </citation>
    <scope>NUCLEOTIDE SEQUENCE</scope>
</reference>
<keyword evidence="2" id="KW-1185">Reference proteome</keyword>
<organism evidence="1 2">
    <name type="scientific">Allacma fusca</name>
    <dbReference type="NCBI Taxonomy" id="39272"/>
    <lineage>
        <taxon>Eukaryota</taxon>
        <taxon>Metazoa</taxon>
        <taxon>Ecdysozoa</taxon>
        <taxon>Arthropoda</taxon>
        <taxon>Hexapoda</taxon>
        <taxon>Collembola</taxon>
        <taxon>Symphypleona</taxon>
        <taxon>Sminthuridae</taxon>
        <taxon>Allacma</taxon>
    </lineage>
</organism>
<evidence type="ECO:0000313" key="1">
    <source>
        <dbReference type="EMBL" id="CAG7822835.1"/>
    </source>
</evidence>
<accession>A0A8J2L0E5</accession>
<name>A0A8J2L0E5_9HEXA</name>
<dbReference type="EMBL" id="CAJVCH010527614">
    <property type="protein sequence ID" value="CAG7822835.1"/>
    <property type="molecule type" value="Genomic_DNA"/>
</dbReference>
<comment type="caution">
    <text evidence="1">The sequence shown here is derived from an EMBL/GenBank/DDBJ whole genome shotgun (WGS) entry which is preliminary data.</text>
</comment>
<protein>
    <submittedName>
        <fullName evidence="1">Uncharacterized protein</fullName>
    </submittedName>
</protein>
<feature type="non-terminal residue" evidence="1">
    <location>
        <position position="1"/>
    </location>
</feature>
<proteinExistence type="predicted"/>
<gene>
    <name evidence="1" type="ORF">AFUS01_LOCUS33085</name>
</gene>
<dbReference type="AlphaFoldDB" id="A0A8J2L0E5"/>
<sequence length="27" mass="3006">SHHGSGSSWSEIHYIPALCTPIRPNRC</sequence>